<dbReference type="InterPro" id="IPR036388">
    <property type="entry name" value="WH-like_DNA-bd_sf"/>
</dbReference>
<feature type="domain" description="HTH lysR-type" evidence="6">
    <location>
        <begin position="2"/>
        <end position="59"/>
    </location>
</feature>
<keyword evidence="4" id="KW-0010">Activator</keyword>
<evidence type="ECO:0000259" key="6">
    <source>
        <dbReference type="PROSITE" id="PS50931"/>
    </source>
</evidence>
<dbReference type="PANTHER" id="PTHR30346">
    <property type="entry name" value="TRANSCRIPTIONAL DUAL REGULATOR HCAR-RELATED"/>
    <property type="match status" value="1"/>
</dbReference>
<evidence type="ECO:0000256" key="3">
    <source>
        <dbReference type="ARBA" id="ARBA00023125"/>
    </source>
</evidence>
<dbReference type="InterPro" id="IPR005119">
    <property type="entry name" value="LysR_subst-bd"/>
</dbReference>
<dbReference type="Pfam" id="PF00126">
    <property type="entry name" value="HTH_1"/>
    <property type="match status" value="1"/>
</dbReference>
<dbReference type="GO" id="GO:0003677">
    <property type="term" value="F:DNA binding"/>
    <property type="evidence" value="ECO:0007669"/>
    <property type="project" value="UniProtKB-KW"/>
</dbReference>
<dbReference type="PROSITE" id="PS50931">
    <property type="entry name" value="HTH_LYSR"/>
    <property type="match status" value="1"/>
</dbReference>
<keyword evidence="8" id="KW-1185">Reference proteome</keyword>
<accession>A0A6N6MQ11</accession>
<dbReference type="InterPro" id="IPR000847">
    <property type="entry name" value="LysR_HTH_N"/>
</dbReference>
<dbReference type="AlphaFoldDB" id="A0A6N6MQ11"/>
<keyword evidence="2" id="KW-0805">Transcription regulation</keyword>
<evidence type="ECO:0000256" key="4">
    <source>
        <dbReference type="ARBA" id="ARBA00023159"/>
    </source>
</evidence>
<evidence type="ECO:0000313" key="8">
    <source>
        <dbReference type="Proteomes" id="UP000441523"/>
    </source>
</evidence>
<comment type="caution">
    <text evidence="7">The sequence shown here is derived from an EMBL/GenBank/DDBJ whole genome shotgun (WGS) entry which is preliminary data.</text>
</comment>
<dbReference type="PRINTS" id="PR00039">
    <property type="entry name" value="HTHLYSR"/>
</dbReference>
<protein>
    <submittedName>
        <fullName evidence="7">LysR family transcriptional regulator</fullName>
    </submittedName>
</protein>
<evidence type="ECO:0000256" key="1">
    <source>
        <dbReference type="ARBA" id="ARBA00009437"/>
    </source>
</evidence>
<dbReference type="Proteomes" id="UP000441523">
    <property type="component" value="Unassembled WGS sequence"/>
</dbReference>
<organism evidence="7 8">
    <name type="scientific">Methylobacterium planeticum</name>
    <dbReference type="NCBI Taxonomy" id="2615211"/>
    <lineage>
        <taxon>Bacteria</taxon>
        <taxon>Pseudomonadati</taxon>
        <taxon>Pseudomonadota</taxon>
        <taxon>Alphaproteobacteria</taxon>
        <taxon>Hyphomicrobiales</taxon>
        <taxon>Methylobacteriaceae</taxon>
        <taxon>Methylobacterium</taxon>
    </lineage>
</organism>
<evidence type="ECO:0000256" key="5">
    <source>
        <dbReference type="ARBA" id="ARBA00023163"/>
    </source>
</evidence>
<gene>
    <name evidence="7" type="ORF">F6X51_13470</name>
</gene>
<dbReference type="EMBL" id="VZZJ01000010">
    <property type="protein sequence ID" value="KAB1073085.1"/>
    <property type="molecule type" value="Genomic_DNA"/>
</dbReference>
<name>A0A6N6MQ11_9HYPH</name>
<dbReference type="Gene3D" id="1.10.10.10">
    <property type="entry name" value="Winged helix-like DNA-binding domain superfamily/Winged helix DNA-binding domain"/>
    <property type="match status" value="1"/>
</dbReference>
<keyword evidence="5" id="KW-0804">Transcription</keyword>
<proteinExistence type="inferred from homology"/>
<reference evidence="7 8" key="1">
    <citation type="submission" date="2019-09" db="EMBL/GenBank/DDBJ databases">
        <title>YIM 132548 draft genome.</title>
        <authorList>
            <person name="Jiang L."/>
        </authorList>
    </citation>
    <scope>NUCLEOTIDE SEQUENCE [LARGE SCALE GENOMIC DNA]</scope>
    <source>
        <strain evidence="7 8">YIM 132548</strain>
    </source>
</reference>
<dbReference type="Gene3D" id="3.40.190.10">
    <property type="entry name" value="Periplasmic binding protein-like II"/>
    <property type="match status" value="2"/>
</dbReference>
<dbReference type="Pfam" id="PF03466">
    <property type="entry name" value="LysR_substrate"/>
    <property type="match status" value="1"/>
</dbReference>
<dbReference type="InterPro" id="IPR036390">
    <property type="entry name" value="WH_DNA-bd_sf"/>
</dbReference>
<dbReference type="SUPFAM" id="SSF53850">
    <property type="entry name" value="Periplasmic binding protein-like II"/>
    <property type="match status" value="1"/>
</dbReference>
<evidence type="ECO:0000256" key="2">
    <source>
        <dbReference type="ARBA" id="ARBA00023015"/>
    </source>
</evidence>
<comment type="similarity">
    <text evidence="1">Belongs to the LysR transcriptional regulatory family.</text>
</comment>
<dbReference type="PANTHER" id="PTHR30346:SF26">
    <property type="entry name" value="HYDROGEN PEROXIDE-INDUCIBLE GENES ACTIVATOR"/>
    <property type="match status" value="1"/>
</dbReference>
<dbReference type="GO" id="GO:0032993">
    <property type="term" value="C:protein-DNA complex"/>
    <property type="evidence" value="ECO:0007669"/>
    <property type="project" value="TreeGrafter"/>
</dbReference>
<keyword evidence="3" id="KW-0238">DNA-binding</keyword>
<evidence type="ECO:0000313" key="7">
    <source>
        <dbReference type="EMBL" id="KAB1073085.1"/>
    </source>
</evidence>
<dbReference type="CDD" id="cd08411">
    <property type="entry name" value="PBP2_OxyR"/>
    <property type="match status" value="1"/>
</dbReference>
<dbReference type="GO" id="GO:0003700">
    <property type="term" value="F:DNA-binding transcription factor activity"/>
    <property type="evidence" value="ECO:0007669"/>
    <property type="project" value="InterPro"/>
</dbReference>
<dbReference type="SUPFAM" id="SSF46785">
    <property type="entry name" value="Winged helix' DNA-binding domain"/>
    <property type="match status" value="1"/>
</dbReference>
<sequence>MLTLRQLRYLDALSRHRHFGRAAEECAVSQPALSMQIQELEDCLGGALVERLNGNARLTERGVQIAERAALILSATRDLVEFAHRTGRLLVGTLRLGIIPTLAPYLLPRVIPELQRCYPELRLGLLEAQTKTLLNELTRGTIDVALLTLPVEKTDIETLQLFEDRFLLAVSAKDPLPERARVTVSDVEQRQLLLLEEGHCLRDQALAYCRDARNGPNNSFFATSLSTIIQMVASGYGVTLLPEVAVNVELRDSRVKLLRFSDPQPSRSVGLLWRKTSPCSEDFHALGQVVLTAASPALALYQGGRARRASCANPSADVQA</sequence>